<dbReference type="RefSeq" id="WP_011612029.1">
    <property type="nucleotide sequence ID" value="NC_008312.1"/>
</dbReference>
<dbReference type="EMBL" id="CP000393">
    <property type="protein sequence ID" value="ABG51665.1"/>
    <property type="molecule type" value="Genomic_DNA"/>
</dbReference>
<proteinExistence type="predicted"/>
<organism evidence="1">
    <name type="scientific">Trichodesmium erythraeum (strain IMS101)</name>
    <dbReference type="NCBI Taxonomy" id="203124"/>
    <lineage>
        <taxon>Bacteria</taxon>
        <taxon>Bacillati</taxon>
        <taxon>Cyanobacteriota</taxon>
        <taxon>Cyanophyceae</taxon>
        <taxon>Oscillatoriophycideae</taxon>
        <taxon>Oscillatoriales</taxon>
        <taxon>Microcoleaceae</taxon>
        <taxon>Trichodesmium</taxon>
    </lineage>
</organism>
<dbReference type="STRING" id="203124.Tery_2453"/>
<dbReference type="HOGENOM" id="CLU_1041382_0_0_3"/>
<protein>
    <recommendedName>
        <fullName evidence="2">Short-chain dehydrogenase/reductase SDR</fullName>
    </recommendedName>
</protein>
<dbReference type="eggNOG" id="COG1028">
    <property type="taxonomic scope" value="Bacteria"/>
</dbReference>
<dbReference type="AlphaFoldDB" id="Q112A9"/>
<evidence type="ECO:0000313" key="1">
    <source>
        <dbReference type="EMBL" id="ABG51665.1"/>
    </source>
</evidence>
<dbReference type="Pfam" id="PF00106">
    <property type="entry name" value="adh_short"/>
    <property type="match status" value="1"/>
</dbReference>
<dbReference type="Gene3D" id="3.40.50.720">
    <property type="entry name" value="NAD(P)-binding Rossmann-like Domain"/>
    <property type="match status" value="1"/>
</dbReference>
<sequence>MNTQLAIVTGAGGAVGSCYLKHFLKQENTKCVALSRSHLETTDVIQFKVDLLDEKRTREAIKQLDLSEVNDLILVHGVGKFKYEDLKSLPHLNQERHKIDDEVFSSNYHTFVNVVNPLVEKLNEEHQRGRKTTLALCGFGSISDKYKIPFWHSYTYAKDTLRQYIKDLAKSEEWQGLIRGRFINVSTTDTGNENKLRPNVTHEEKQYWLKPEKIVFQSMAVIESLQPLWQEIDVFEILPGFNPEEYYNDYQTIKEKWQRQMALTKVDECLI</sequence>
<name>Q112A9_TRIEI</name>
<dbReference type="InterPro" id="IPR002347">
    <property type="entry name" value="SDR_fam"/>
</dbReference>
<reference evidence="1" key="1">
    <citation type="submission" date="2006-06" db="EMBL/GenBank/DDBJ databases">
        <title>Complete sequence of Trichodesmium erythraeum IMS101.</title>
        <authorList>
            <consortium name="US DOE Joint Genome Institute"/>
            <person name="Copeland A."/>
            <person name="Lucas S."/>
            <person name="Lapidus A."/>
            <person name="Barry K."/>
            <person name="Detter J.C."/>
            <person name="Glavina del Rio T."/>
            <person name="Hammon N."/>
            <person name="Israni S."/>
            <person name="Dalin E."/>
            <person name="Tice H."/>
            <person name="Pitluck S."/>
            <person name="Kiss H."/>
            <person name="Munk A.C."/>
            <person name="Brettin T."/>
            <person name="Bruce D."/>
            <person name="Han C."/>
            <person name="Tapia R."/>
            <person name="Gilna P."/>
            <person name="Schmutz J."/>
            <person name="Larimer F."/>
            <person name="Land M."/>
            <person name="Hauser L."/>
            <person name="Kyrpides N."/>
            <person name="Kim E."/>
            <person name="Richardson P."/>
        </authorList>
    </citation>
    <scope>NUCLEOTIDE SEQUENCE [LARGE SCALE GENOMIC DNA]</scope>
    <source>
        <strain evidence="1">IMS101</strain>
    </source>
</reference>
<dbReference type="KEGG" id="ter:Tery_2453"/>
<evidence type="ECO:0008006" key="2">
    <source>
        <dbReference type="Google" id="ProtNLM"/>
    </source>
</evidence>
<accession>Q112A9</accession>
<dbReference type="SUPFAM" id="SSF51735">
    <property type="entry name" value="NAD(P)-binding Rossmann-fold domains"/>
    <property type="match status" value="1"/>
</dbReference>
<dbReference type="OrthoDB" id="447462at2"/>
<gene>
    <name evidence="1" type="ordered locus">Tery_2453</name>
</gene>
<dbReference type="InterPro" id="IPR036291">
    <property type="entry name" value="NAD(P)-bd_dom_sf"/>
</dbReference>